<reference evidence="2 3" key="1">
    <citation type="submission" date="2019-09" db="EMBL/GenBank/DDBJ databases">
        <title>Actinomadura physcomitrii sp. nov., a novel actinomycete isolated from moss [Physcomitrium sphaericum (Ludw) Fuernr].</title>
        <authorList>
            <person name="Zhuang X."/>
            <person name="Liu C."/>
        </authorList>
    </citation>
    <scope>NUCLEOTIDE SEQUENCE [LARGE SCALE GENOMIC DNA]</scope>
    <source>
        <strain evidence="2 3">HMC1</strain>
    </source>
</reference>
<dbReference type="InterPro" id="IPR011042">
    <property type="entry name" value="6-blade_b-propeller_TolB-like"/>
</dbReference>
<feature type="signal peptide" evidence="1">
    <location>
        <begin position="1"/>
        <end position="27"/>
    </location>
</feature>
<proteinExistence type="predicted"/>
<evidence type="ECO:0000256" key="1">
    <source>
        <dbReference type="SAM" id="SignalP"/>
    </source>
</evidence>
<evidence type="ECO:0008006" key="4">
    <source>
        <dbReference type="Google" id="ProtNLM"/>
    </source>
</evidence>
<dbReference type="RefSeq" id="WP_151564888.1">
    <property type="nucleotide sequence ID" value="NZ_WBMT01000014.1"/>
</dbReference>
<gene>
    <name evidence="2" type="ORF">F8566_28320</name>
</gene>
<evidence type="ECO:0000313" key="2">
    <source>
        <dbReference type="EMBL" id="KAB2345176.1"/>
    </source>
</evidence>
<name>A0A6H9YHA7_9ACTN</name>
<keyword evidence="1" id="KW-0732">Signal</keyword>
<comment type="caution">
    <text evidence="2">The sequence shown here is derived from an EMBL/GenBank/DDBJ whole genome shotgun (WGS) entry which is preliminary data.</text>
</comment>
<sequence>MTRIWKRVGAAGIAMVLATVMSPAVSAQQRHALAFDLSFDPDKGSKSGSPLDHLPGHIRLLDVDLPGGAKPMRADWSPDGDRLVFLDAPIGGVWEYDLDGGAARNLTAKFLPGGVLRAHHLSNGDLVLCAPPKRNAHDPVSDRFAGRLWVLPRPLGSRAPVQLGAPCWEGVAVSKQPGSTRIAWNESSVDFTADPADIVREALFGRSRILTGRIVYNRAGTPKLVDRKVVLDKTDVSVITPAVEAQDFRRLHDRDRDSDDELIFSAYFHNGGQAMGVDLDTGKVTDYAPGSWFYEEAEGIDPAGRYVLVERDLAFVFFPGELDIWRLVLDGGGKFERVTTFNHYAGYGATNPVVSPDGGSIAFQLERADSEHGQGHGLLLFDLAKWSGRPTP</sequence>
<dbReference type="Gene3D" id="2.120.10.30">
    <property type="entry name" value="TolB, C-terminal domain"/>
    <property type="match status" value="2"/>
</dbReference>
<organism evidence="2 3">
    <name type="scientific">Actinomadura rudentiformis</name>
    <dbReference type="NCBI Taxonomy" id="359158"/>
    <lineage>
        <taxon>Bacteria</taxon>
        <taxon>Bacillati</taxon>
        <taxon>Actinomycetota</taxon>
        <taxon>Actinomycetes</taxon>
        <taxon>Streptosporangiales</taxon>
        <taxon>Thermomonosporaceae</taxon>
        <taxon>Actinomadura</taxon>
    </lineage>
</organism>
<dbReference type="AlphaFoldDB" id="A0A6H9YHA7"/>
<dbReference type="InterPro" id="IPR011659">
    <property type="entry name" value="WD40"/>
</dbReference>
<evidence type="ECO:0000313" key="3">
    <source>
        <dbReference type="Proteomes" id="UP000468735"/>
    </source>
</evidence>
<dbReference type="OrthoDB" id="9812921at2"/>
<dbReference type="SUPFAM" id="SSF69304">
    <property type="entry name" value="Tricorn protease N-terminal domain"/>
    <property type="match status" value="1"/>
</dbReference>
<dbReference type="Proteomes" id="UP000468735">
    <property type="component" value="Unassembled WGS sequence"/>
</dbReference>
<keyword evidence="3" id="KW-1185">Reference proteome</keyword>
<feature type="chain" id="PRO_5038458472" description="WD40 repeat domain-containing protein" evidence="1">
    <location>
        <begin position="28"/>
        <end position="392"/>
    </location>
</feature>
<protein>
    <recommendedName>
        <fullName evidence="4">WD40 repeat domain-containing protein</fullName>
    </recommendedName>
</protein>
<accession>A0A6H9YHA7</accession>
<dbReference type="EMBL" id="WBMT01000014">
    <property type="protein sequence ID" value="KAB2345176.1"/>
    <property type="molecule type" value="Genomic_DNA"/>
</dbReference>
<dbReference type="Pfam" id="PF07676">
    <property type="entry name" value="PD40"/>
    <property type="match status" value="1"/>
</dbReference>